<evidence type="ECO:0008006" key="3">
    <source>
        <dbReference type="Google" id="ProtNLM"/>
    </source>
</evidence>
<comment type="caution">
    <text evidence="1">The sequence shown here is derived from an EMBL/GenBank/DDBJ whole genome shotgun (WGS) entry which is preliminary data.</text>
</comment>
<accession>A0ABQ6GQY2</accession>
<dbReference type="EMBL" id="BSST01000001">
    <property type="protein sequence ID" value="GLX78311.1"/>
    <property type="molecule type" value="Genomic_DNA"/>
</dbReference>
<organism evidence="1 2">
    <name type="scientific">Thalassotalea insulae</name>
    <dbReference type="NCBI Taxonomy" id="2056778"/>
    <lineage>
        <taxon>Bacteria</taxon>
        <taxon>Pseudomonadati</taxon>
        <taxon>Pseudomonadota</taxon>
        <taxon>Gammaproteobacteria</taxon>
        <taxon>Alteromonadales</taxon>
        <taxon>Colwelliaceae</taxon>
        <taxon>Thalassotalea</taxon>
    </lineage>
</organism>
<dbReference type="Gene3D" id="1.25.40.10">
    <property type="entry name" value="Tetratricopeptide repeat domain"/>
    <property type="match status" value="1"/>
</dbReference>
<dbReference type="SUPFAM" id="SSF48452">
    <property type="entry name" value="TPR-like"/>
    <property type="match status" value="1"/>
</dbReference>
<dbReference type="Pfam" id="PF13424">
    <property type="entry name" value="TPR_12"/>
    <property type="match status" value="1"/>
</dbReference>
<dbReference type="SMART" id="SM00028">
    <property type="entry name" value="TPR"/>
    <property type="match status" value="3"/>
</dbReference>
<evidence type="ECO:0000313" key="2">
    <source>
        <dbReference type="Proteomes" id="UP001157186"/>
    </source>
</evidence>
<dbReference type="InterPro" id="IPR019734">
    <property type="entry name" value="TPR_rpt"/>
</dbReference>
<dbReference type="InterPro" id="IPR011990">
    <property type="entry name" value="TPR-like_helical_dom_sf"/>
</dbReference>
<reference evidence="1 2" key="1">
    <citation type="submission" date="2023-03" db="EMBL/GenBank/DDBJ databases">
        <title>Draft genome sequence of Thalassotalea insulae KCTC 62186T.</title>
        <authorList>
            <person name="Sawabe T."/>
        </authorList>
    </citation>
    <scope>NUCLEOTIDE SEQUENCE [LARGE SCALE GENOMIC DNA]</scope>
    <source>
        <strain evidence="1 2">KCTC 62186</strain>
    </source>
</reference>
<proteinExistence type="predicted"/>
<sequence length="308" mass="35625">MWLICYPISANEKVDTPKSALHKISSVCLTSPFDCLENIDSTIEMVPPKSRVYFQILQYKYEALLNLQHMERLYNETKYWLNQPELPFLFQISNAIYFAKAALRMGDQQGSITSYRFAKSLLGQMNNEYPSPLRLVQFANLQMQLSEFQQAYKLLLSLKQKYPKSPDIHFMLELNGNLGHAANQLGKTEQALTHWQESVKWAEQFGNKQQLAVVLFNLADIYEQLQQYPQAQQNFTESVKVAYQAGDKIKANQANYHLVRVLAKQHRFCQALALYRTLDKEILPSKPIYPFNDLPQILTNCTTAQKVN</sequence>
<dbReference type="Proteomes" id="UP001157186">
    <property type="component" value="Unassembled WGS sequence"/>
</dbReference>
<gene>
    <name evidence="1" type="ORF">tinsulaeT_16510</name>
</gene>
<evidence type="ECO:0000313" key="1">
    <source>
        <dbReference type="EMBL" id="GLX78311.1"/>
    </source>
</evidence>
<protein>
    <recommendedName>
        <fullName evidence="3">Tetratricopeptide repeat protein</fullName>
    </recommendedName>
</protein>
<keyword evidence="2" id="KW-1185">Reference proteome</keyword>
<name>A0ABQ6GQY2_9GAMM</name>
<dbReference type="PANTHER" id="PTHR10098">
    <property type="entry name" value="RAPSYN-RELATED"/>
    <property type="match status" value="1"/>
</dbReference>